<evidence type="ECO:0000313" key="3">
    <source>
        <dbReference type="Proteomes" id="UP000179807"/>
    </source>
</evidence>
<dbReference type="OrthoDB" id="10528378at2759"/>
<evidence type="ECO:0000256" key="1">
    <source>
        <dbReference type="SAM" id="MobiDB-lite"/>
    </source>
</evidence>
<dbReference type="Proteomes" id="UP000179807">
    <property type="component" value="Unassembled WGS sequence"/>
</dbReference>
<dbReference type="EMBL" id="MLAK01000684">
    <property type="protein sequence ID" value="OHT07841.1"/>
    <property type="molecule type" value="Genomic_DNA"/>
</dbReference>
<feature type="compositionally biased region" description="Acidic residues" evidence="1">
    <location>
        <begin position="1547"/>
        <end position="1559"/>
    </location>
</feature>
<proteinExistence type="predicted"/>
<dbReference type="SUPFAM" id="SSF48371">
    <property type="entry name" value="ARM repeat"/>
    <property type="match status" value="1"/>
</dbReference>
<gene>
    <name evidence="2" type="ORF">TRFO_23785</name>
</gene>
<sequence>MEQLFNQINSLTKQSRLIPAEEVITRVLLPFEETVPTKLSDSEIEKYEKILLGLLHVNSGSLSFQCSIRIAKCLLHLYSMQKPPKLWNIFTDVTKKTTTTGVLVIGFVIDQIGEHSRSMIPGLVKILFNQSDLFSTLFTLNASFKKDFTDIKSYTDKAFNLIRKVMSTKDEPSHLLAIQLLVSIYPTEVVPHKKFILLLKEIFNNTTYTAFVVDHLCYFIAFCAYYPLRDKQKSSTKINDWSVGASKSEKENVSLFESSFELLLMFKSHFSSILRHFLDFLSPNFIFDNLSILFNFVRKNQPSEISQLLSLFGRDARGELFKEIASEQPPSVQQQRILHSLSFDEATNNEIAALSLQLTSSSSSDVRLCGASYFALLAEKNPASAETYLNMSILYLAFPPEDNPTLDKDIFGMALIASHIIGASAAKRRRKLIEMAKNNINVFLSHAYECQNVLSSEFTSVFMLLSVLPPPFVNIEKCVKMLKLFNDAFGGSYQSHKQILTCSQYIASFLVTHPQIEGNARFLDLLAQNKSAQSYTSTLCAIIASTEACLVSNIAQNYLIPQILTITPTRQNVLSKLIAPMLNAQELLHYTKVDMPNMDLLYCKITDSYFAYRTVEFFPNLILSLDETTASRILVDLLTNLSNILMSHLLLLSLLKNVATQPYIPQNLNQFVLPLLEDDFNDILRLQVTAECAAIWTTLNDNALHETLTFISSKQGIGKCFVLASLFHYIQLNDSTIISVLHDIGELTKLSNICPYALFALSTLFSTHSLRLSTLAVADMQFPFLLSLVHTKLSLSPFNLYFISHAFIKLLPIISPEIKGSIAEPYVRLLIQSFCSTPLPFAPQIMFHTLRAVFAFAKDFADIKEMVFPRGPGTSTSFQIAACGAFADMMKVCNDQTAQSNNEFFELVSELLILLQKRFDSRVVDFIQVIAIKLSQKNIKNSTSNSEKEGEDIKQQVIEWARILKSVLTNNSLPNLQIESSIHVKRVCSLISPFILSALVKIEPLMNECLDDLMTSSTRAIETEDEEIMTHSYKFLCDVINYLKDSKTETGLPLLELYDSQFAIAIRHGFIDDLKVTGEFLVKYLVLHTQNLIKSPEKFSSVLNGYVDGLTKCEENSDYYYDLVSKICNIARFNETVFHKIENLLTKFESETSVLINESISVLSNDDPISISKFRANKSPYYSGILVSYIWLHSILKINDDEKKQKLLEFLSKEIQNNTEEWRTTAAVEAITCFFNYSKANSDLISKAVSAIISLKQKNEILYRDILPRFLASITKQELKQGSAIWNEIINLSFEDDSFDCKTIALLLGKNPPKIDVDKLIQKIYTFGKSDSQTMALLTILIKISWKLQLSLILTSKFENSFKMKLITRILKTVESVDDFLTPLSIAFFKMFKKGGMNDLASIAIANPKIAYDILNVDKFKRICDLCENDVQNSPVFLQFLLLILEKCQIEEDTLHILMQQAMKIITISGNNPQKGREIVDHCIRIILKIQTKAEIMRKVFAELSQREQQILLQLTEKQADKVKSRQNAINLKQFSTKPKKAAGNSSDEDEWETLEIGD</sequence>
<reference evidence="2" key="1">
    <citation type="submission" date="2016-10" db="EMBL/GenBank/DDBJ databases">
        <authorList>
            <person name="Benchimol M."/>
            <person name="Almeida L.G."/>
            <person name="Vasconcelos A.T."/>
            <person name="Perreira-Neves A."/>
            <person name="Rosa I.A."/>
            <person name="Tasca T."/>
            <person name="Bogo M.R."/>
            <person name="de Souza W."/>
        </authorList>
    </citation>
    <scope>NUCLEOTIDE SEQUENCE [LARGE SCALE GENOMIC DNA]</scope>
    <source>
        <strain evidence="2">K</strain>
    </source>
</reference>
<protein>
    <submittedName>
        <fullName evidence="2">Uncharacterized protein</fullName>
    </submittedName>
</protein>
<evidence type="ECO:0000313" key="2">
    <source>
        <dbReference type="EMBL" id="OHT07841.1"/>
    </source>
</evidence>
<name>A0A1J4K8L8_9EUKA</name>
<feature type="region of interest" description="Disordered" evidence="1">
    <location>
        <begin position="1535"/>
        <end position="1559"/>
    </location>
</feature>
<dbReference type="VEuPathDB" id="TrichDB:TRFO_23785"/>
<accession>A0A1J4K8L8</accession>
<comment type="caution">
    <text evidence="2">The sequence shown here is derived from an EMBL/GenBank/DDBJ whole genome shotgun (WGS) entry which is preliminary data.</text>
</comment>
<organism evidence="2 3">
    <name type="scientific">Tritrichomonas foetus</name>
    <dbReference type="NCBI Taxonomy" id="1144522"/>
    <lineage>
        <taxon>Eukaryota</taxon>
        <taxon>Metamonada</taxon>
        <taxon>Parabasalia</taxon>
        <taxon>Tritrichomonadida</taxon>
        <taxon>Tritrichomonadidae</taxon>
        <taxon>Tritrichomonas</taxon>
    </lineage>
</organism>
<dbReference type="GeneID" id="94838068"/>
<dbReference type="InterPro" id="IPR016024">
    <property type="entry name" value="ARM-type_fold"/>
</dbReference>
<dbReference type="RefSeq" id="XP_068360977.1">
    <property type="nucleotide sequence ID" value="XM_068503364.1"/>
</dbReference>
<keyword evidence="3" id="KW-1185">Reference proteome</keyword>